<dbReference type="EMBL" id="JAUSUD010000002">
    <property type="protein sequence ID" value="MDQ0229337.1"/>
    <property type="molecule type" value="Genomic_DNA"/>
</dbReference>
<feature type="region of interest" description="Disordered" evidence="1">
    <location>
        <begin position="256"/>
        <end position="281"/>
    </location>
</feature>
<dbReference type="PANTHER" id="PTHR34094:SF1">
    <property type="entry name" value="PROTEIN FAM185A"/>
    <property type="match status" value="1"/>
</dbReference>
<accession>A0ABT9ZAU0</accession>
<feature type="domain" description="DUF4097" evidence="2">
    <location>
        <begin position="40"/>
        <end position="279"/>
    </location>
</feature>
<reference evidence="3 4" key="1">
    <citation type="submission" date="2023-07" db="EMBL/GenBank/DDBJ databases">
        <title>Genomic Encyclopedia of Type Strains, Phase IV (KMG-IV): sequencing the most valuable type-strain genomes for metagenomic binning, comparative biology and taxonomic classification.</title>
        <authorList>
            <person name="Goeker M."/>
        </authorList>
    </citation>
    <scope>NUCLEOTIDE SEQUENCE [LARGE SCALE GENOMIC DNA]</scope>
    <source>
        <strain evidence="3 4">DSM 29005</strain>
    </source>
</reference>
<evidence type="ECO:0000256" key="1">
    <source>
        <dbReference type="SAM" id="MobiDB-lite"/>
    </source>
</evidence>
<protein>
    <submittedName>
        <fullName evidence="3">Lia operon protein LiaG</fullName>
    </submittedName>
</protein>
<gene>
    <name evidence="3" type="ORF">J2S19_000588</name>
</gene>
<dbReference type="Proteomes" id="UP001234495">
    <property type="component" value="Unassembled WGS sequence"/>
</dbReference>
<dbReference type="RefSeq" id="WP_307336878.1">
    <property type="nucleotide sequence ID" value="NZ_JAUSUD010000002.1"/>
</dbReference>
<name>A0ABT9ZAU0_9BACI</name>
<dbReference type="PANTHER" id="PTHR34094">
    <property type="match status" value="1"/>
</dbReference>
<proteinExistence type="predicted"/>
<keyword evidence="4" id="KW-1185">Reference proteome</keyword>
<evidence type="ECO:0000313" key="3">
    <source>
        <dbReference type="EMBL" id="MDQ0229337.1"/>
    </source>
</evidence>
<dbReference type="Pfam" id="PF13349">
    <property type="entry name" value="DUF4097"/>
    <property type="match status" value="1"/>
</dbReference>
<organism evidence="3 4">
    <name type="scientific">Metabacillus malikii</name>
    <dbReference type="NCBI Taxonomy" id="1504265"/>
    <lineage>
        <taxon>Bacteria</taxon>
        <taxon>Bacillati</taxon>
        <taxon>Bacillota</taxon>
        <taxon>Bacilli</taxon>
        <taxon>Bacillales</taxon>
        <taxon>Bacillaceae</taxon>
        <taxon>Metabacillus</taxon>
    </lineage>
</organism>
<sequence>MKKFILFLFFIVGLLILIVTNTSWLSFGQNNEKIEVTDAINKIEIHASSGNTQVIPENRDTVDVEYNGKGKVELKKTGDTIKIEYKSKNWFHFLSFNEKKLKIYIPEHYQNQLIMNSNSGNIEFAGNSKINFDRVSIEIGSGNLSLEQMTTNEFVSNSKSGNFKIDTLTTKSGSIDVKSGNVEVNNYSGQLKSDITSGRLQLQLAELISDIDIKVHSGDATVDLPENADYHLKGKIGSGVITTNGLNMSNLKENEHSIEGTSGTGKHSISLDVSSGRIGLN</sequence>
<evidence type="ECO:0000259" key="2">
    <source>
        <dbReference type="Pfam" id="PF13349"/>
    </source>
</evidence>
<dbReference type="InterPro" id="IPR025164">
    <property type="entry name" value="Toastrack_DUF4097"/>
</dbReference>
<dbReference type="Gene3D" id="2.160.20.120">
    <property type="match status" value="1"/>
</dbReference>
<feature type="compositionally biased region" description="Polar residues" evidence="1">
    <location>
        <begin position="259"/>
        <end position="273"/>
    </location>
</feature>
<evidence type="ECO:0000313" key="4">
    <source>
        <dbReference type="Proteomes" id="UP001234495"/>
    </source>
</evidence>
<comment type="caution">
    <text evidence="3">The sequence shown here is derived from an EMBL/GenBank/DDBJ whole genome shotgun (WGS) entry which is preliminary data.</text>
</comment>